<protein>
    <recommendedName>
        <fullName evidence="4">PRC-barrel domain protein</fullName>
    </recommendedName>
</protein>
<dbReference type="RefSeq" id="WP_259553922.1">
    <property type="nucleotide sequence ID" value="NZ_BAABHW010000002.1"/>
</dbReference>
<dbReference type="Proteomes" id="UP001499910">
    <property type="component" value="Unassembled WGS sequence"/>
</dbReference>
<keyword evidence="1" id="KW-0732">Signal</keyword>
<organism evidence="2 3">
    <name type="scientific">[Roseibacterium] beibuensis</name>
    <dbReference type="NCBI Taxonomy" id="1193142"/>
    <lineage>
        <taxon>Bacteria</taxon>
        <taxon>Pseudomonadati</taxon>
        <taxon>Pseudomonadota</taxon>
        <taxon>Alphaproteobacteria</taxon>
        <taxon>Rhodobacterales</taxon>
        <taxon>Roseobacteraceae</taxon>
        <taxon>Roseicyclus</taxon>
    </lineage>
</organism>
<dbReference type="PANTHER" id="PTHR36505">
    <property type="entry name" value="BLR1072 PROTEIN"/>
    <property type="match status" value="1"/>
</dbReference>
<feature type="signal peptide" evidence="1">
    <location>
        <begin position="1"/>
        <end position="22"/>
    </location>
</feature>
<evidence type="ECO:0000256" key="1">
    <source>
        <dbReference type="SAM" id="SignalP"/>
    </source>
</evidence>
<evidence type="ECO:0008006" key="4">
    <source>
        <dbReference type="Google" id="ProtNLM"/>
    </source>
</evidence>
<evidence type="ECO:0000313" key="3">
    <source>
        <dbReference type="Proteomes" id="UP001499910"/>
    </source>
</evidence>
<gene>
    <name evidence="2" type="ORF">GCM10023209_22110</name>
</gene>
<comment type="caution">
    <text evidence="2">The sequence shown here is derived from an EMBL/GenBank/DDBJ whole genome shotgun (WGS) entry which is preliminary data.</text>
</comment>
<dbReference type="InterPro" id="IPR011033">
    <property type="entry name" value="PRC_barrel-like_sf"/>
</dbReference>
<dbReference type="SUPFAM" id="SSF50346">
    <property type="entry name" value="PRC-barrel domain"/>
    <property type="match status" value="2"/>
</dbReference>
<dbReference type="PANTHER" id="PTHR36505:SF1">
    <property type="entry name" value="BLR1072 PROTEIN"/>
    <property type="match status" value="1"/>
</dbReference>
<name>A0ABP9LAU3_9RHOB</name>
<proteinExistence type="predicted"/>
<reference evidence="3" key="1">
    <citation type="journal article" date="2019" name="Int. J. Syst. Evol. Microbiol.">
        <title>The Global Catalogue of Microorganisms (GCM) 10K type strain sequencing project: providing services to taxonomists for standard genome sequencing and annotation.</title>
        <authorList>
            <consortium name="The Broad Institute Genomics Platform"/>
            <consortium name="The Broad Institute Genome Sequencing Center for Infectious Disease"/>
            <person name="Wu L."/>
            <person name="Ma J."/>
        </authorList>
    </citation>
    <scope>NUCLEOTIDE SEQUENCE [LARGE SCALE GENOMIC DNA]</scope>
    <source>
        <strain evidence="3">JCM 18015</strain>
    </source>
</reference>
<feature type="chain" id="PRO_5045632785" description="PRC-barrel domain protein" evidence="1">
    <location>
        <begin position="23"/>
        <end position="354"/>
    </location>
</feature>
<dbReference type="EMBL" id="BAABHW010000002">
    <property type="protein sequence ID" value="GAA5074719.1"/>
    <property type="molecule type" value="Genomic_DNA"/>
</dbReference>
<dbReference type="Gene3D" id="2.30.30.240">
    <property type="entry name" value="PRC-barrel domain"/>
    <property type="match status" value="2"/>
</dbReference>
<accession>A0ABP9LAU3</accession>
<sequence length="354" mass="36430">MTFKNALTTTAVILAMAAPAYAESHSGTMDETTMSETMGMHDASAFDGMTVGEILGMDVVGTNGNDVGEIDYIYEADGGYEAVIGIGGFLGLGEYTVSLPLGAFSMNDNSQLVLDGYSEEELEAMPEVDESELDGLDDDVVIDTSALGTAMPSPDSAEADMDTDLSAEVEEEMAETGAALEEMGDEAADAAGEVGQDIAEAGDAAATAVANAGDEIADDLNQIGEEIEGEMAEAEAEVTGDTGMAAAADMGQDISDFEGMTVGEVLGMSVEGANGDDVGEIDYIVQASGEYSAVIGIGGFLSLGEYTVELPLDAFSVQGDGTLILDGYTKEELEAMPEVDESELDGLDNDTVIS</sequence>
<evidence type="ECO:0000313" key="2">
    <source>
        <dbReference type="EMBL" id="GAA5074719.1"/>
    </source>
</evidence>
<keyword evidence="3" id="KW-1185">Reference proteome</keyword>